<name>A0A6A6NUT9_9PEZI</name>
<evidence type="ECO:0000313" key="3">
    <source>
        <dbReference type="EMBL" id="KAF2455555.1"/>
    </source>
</evidence>
<dbReference type="OrthoDB" id="20949at2759"/>
<dbReference type="EMBL" id="MU001686">
    <property type="protein sequence ID" value="KAF2455555.1"/>
    <property type="molecule type" value="Genomic_DNA"/>
</dbReference>
<organism evidence="3 4">
    <name type="scientific">Lineolata rhizophorae</name>
    <dbReference type="NCBI Taxonomy" id="578093"/>
    <lineage>
        <taxon>Eukaryota</taxon>
        <taxon>Fungi</taxon>
        <taxon>Dikarya</taxon>
        <taxon>Ascomycota</taxon>
        <taxon>Pezizomycotina</taxon>
        <taxon>Dothideomycetes</taxon>
        <taxon>Dothideomycetes incertae sedis</taxon>
        <taxon>Lineolatales</taxon>
        <taxon>Lineolataceae</taxon>
        <taxon>Lineolata</taxon>
    </lineage>
</organism>
<evidence type="ECO:0000256" key="1">
    <source>
        <dbReference type="ARBA" id="ARBA00007462"/>
    </source>
</evidence>
<gene>
    <name evidence="3" type="ORF">BDY21DRAFT_306918</name>
</gene>
<feature type="compositionally biased region" description="Acidic residues" evidence="2">
    <location>
        <begin position="56"/>
        <end position="69"/>
    </location>
</feature>
<dbReference type="GO" id="GO:0000460">
    <property type="term" value="P:maturation of 5.8S rRNA"/>
    <property type="evidence" value="ECO:0007669"/>
    <property type="project" value="TreeGrafter"/>
</dbReference>
<dbReference type="AlphaFoldDB" id="A0A6A6NUT9"/>
<dbReference type="PANTHER" id="PTHR13245">
    <property type="entry name" value="RRP15-LIKE PROTEIN"/>
    <property type="match status" value="1"/>
</dbReference>
<sequence length="299" mass="32485">MPQSILKRRHADDNPRAKPAKRPKKFKKQREYHSSSEDEDEAPQNGSTDFKPVSLDDSDDDAGPAEDVDSGVRLDMSTSSKLKKAANEAAPEEGSSQSSASDDDDADSTAFTSASDSESFVSADSDASTSGTAAGKKPRSKRHDPSAFATSMNKILSSKLTSAKRADPVLARSRDAHKTSQTMAEEKLEARARHKLRDEKRAAKEKGRVKDVNGGEQGDEHGVSAAQVAEEERKLRKIAQRGVIKLFNAVRAAQMRGSEAAKDVRKEGMLGVEKREDAVREKSRQEFLAAMGKGEKKKA</sequence>
<feature type="compositionally biased region" description="Low complexity" evidence="2">
    <location>
        <begin position="88"/>
        <end position="100"/>
    </location>
</feature>
<comment type="similarity">
    <text evidence="1">Belongs to the RRP15 family.</text>
</comment>
<dbReference type="InterPro" id="IPR012459">
    <property type="entry name" value="Rrp15"/>
</dbReference>
<feature type="compositionally biased region" description="Polar residues" evidence="2">
    <location>
        <begin position="148"/>
        <end position="161"/>
    </location>
</feature>
<protein>
    <submittedName>
        <fullName evidence="3">Rrp15p-domain-containing protein</fullName>
    </submittedName>
</protein>
<feature type="compositionally biased region" description="Basic and acidic residues" evidence="2">
    <location>
        <begin position="164"/>
        <end position="222"/>
    </location>
</feature>
<evidence type="ECO:0000256" key="2">
    <source>
        <dbReference type="SAM" id="MobiDB-lite"/>
    </source>
</evidence>
<dbReference type="GO" id="GO:0000470">
    <property type="term" value="P:maturation of LSU-rRNA"/>
    <property type="evidence" value="ECO:0007669"/>
    <property type="project" value="TreeGrafter"/>
</dbReference>
<dbReference type="GO" id="GO:0030687">
    <property type="term" value="C:preribosome, large subunit precursor"/>
    <property type="evidence" value="ECO:0007669"/>
    <property type="project" value="TreeGrafter"/>
</dbReference>
<feature type="compositionally biased region" description="Basic residues" evidence="2">
    <location>
        <begin position="18"/>
        <end position="28"/>
    </location>
</feature>
<dbReference type="Pfam" id="PF07890">
    <property type="entry name" value="Rrp15p"/>
    <property type="match status" value="1"/>
</dbReference>
<dbReference type="PANTHER" id="PTHR13245:SF14">
    <property type="entry name" value="RRP15-LIKE PROTEIN"/>
    <property type="match status" value="1"/>
</dbReference>
<feature type="region of interest" description="Disordered" evidence="2">
    <location>
        <begin position="1"/>
        <end position="232"/>
    </location>
</feature>
<keyword evidence="4" id="KW-1185">Reference proteome</keyword>
<accession>A0A6A6NUT9</accession>
<feature type="non-terminal residue" evidence="3">
    <location>
        <position position="299"/>
    </location>
</feature>
<proteinExistence type="inferred from homology"/>
<reference evidence="3" key="1">
    <citation type="journal article" date="2020" name="Stud. Mycol.">
        <title>101 Dothideomycetes genomes: a test case for predicting lifestyles and emergence of pathogens.</title>
        <authorList>
            <person name="Haridas S."/>
            <person name="Albert R."/>
            <person name="Binder M."/>
            <person name="Bloem J."/>
            <person name="Labutti K."/>
            <person name="Salamov A."/>
            <person name="Andreopoulos B."/>
            <person name="Baker S."/>
            <person name="Barry K."/>
            <person name="Bills G."/>
            <person name="Bluhm B."/>
            <person name="Cannon C."/>
            <person name="Castanera R."/>
            <person name="Culley D."/>
            <person name="Daum C."/>
            <person name="Ezra D."/>
            <person name="Gonzalez J."/>
            <person name="Henrissat B."/>
            <person name="Kuo A."/>
            <person name="Liang C."/>
            <person name="Lipzen A."/>
            <person name="Lutzoni F."/>
            <person name="Magnuson J."/>
            <person name="Mondo S."/>
            <person name="Nolan M."/>
            <person name="Ohm R."/>
            <person name="Pangilinan J."/>
            <person name="Park H.-J."/>
            <person name="Ramirez L."/>
            <person name="Alfaro M."/>
            <person name="Sun H."/>
            <person name="Tritt A."/>
            <person name="Yoshinaga Y."/>
            <person name="Zwiers L.-H."/>
            <person name="Turgeon B."/>
            <person name="Goodwin S."/>
            <person name="Spatafora J."/>
            <person name="Crous P."/>
            <person name="Grigoriev I."/>
        </authorList>
    </citation>
    <scope>NUCLEOTIDE SEQUENCE</scope>
    <source>
        <strain evidence="3">ATCC 16933</strain>
    </source>
</reference>
<feature type="compositionally biased region" description="Low complexity" evidence="2">
    <location>
        <begin position="108"/>
        <end position="135"/>
    </location>
</feature>
<evidence type="ECO:0000313" key="4">
    <source>
        <dbReference type="Proteomes" id="UP000799766"/>
    </source>
</evidence>
<dbReference type="Proteomes" id="UP000799766">
    <property type="component" value="Unassembled WGS sequence"/>
</dbReference>